<accession>A0ACB6ZUE1</accession>
<dbReference type="Proteomes" id="UP000886501">
    <property type="component" value="Unassembled WGS sequence"/>
</dbReference>
<keyword evidence="2" id="KW-1185">Reference proteome</keyword>
<reference evidence="1" key="2">
    <citation type="journal article" date="2020" name="Nat. Commun.">
        <title>Large-scale genome sequencing of mycorrhizal fungi provides insights into the early evolution of symbiotic traits.</title>
        <authorList>
            <person name="Miyauchi S."/>
            <person name="Kiss E."/>
            <person name="Kuo A."/>
            <person name="Drula E."/>
            <person name="Kohler A."/>
            <person name="Sanchez-Garcia M."/>
            <person name="Morin E."/>
            <person name="Andreopoulos B."/>
            <person name="Barry K.W."/>
            <person name="Bonito G."/>
            <person name="Buee M."/>
            <person name="Carver A."/>
            <person name="Chen C."/>
            <person name="Cichocki N."/>
            <person name="Clum A."/>
            <person name="Culley D."/>
            <person name="Crous P.W."/>
            <person name="Fauchery L."/>
            <person name="Girlanda M."/>
            <person name="Hayes R.D."/>
            <person name="Keri Z."/>
            <person name="LaButti K."/>
            <person name="Lipzen A."/>
            <person name="Lombard V."/>
            <person name="Magnuson J."/>
            <person name="Maillard F."/>
            <person name="Murat C."/>
            <person name="Nolan M."/>
            <person name="Ohm R.A."/>
            <person name="Pangilinan J."/>
            <person name="Pereira M.F."/>
            <person name="Perotto S."/>
            <person name="Peter M."/>
            <person name="Pfister S."/>
            <person name="Riley R."/>
            <person name="Sitrit Y."/>
            <person name="Stielow J.B."/>
            <person name="Szollosi G."/>
            <person name="Zifcakova L."/>
            <person name="Stursova M."/>
            <person name="Spatafora J.W."/>
            <person name="Tedersoo L."/>
            <person name="Vaario L.M."/>
            <person name="Yamada A."/>
            <person name="Yan M."/>
            <person name="Wang P."/>
            <person name="Xu J."/>
            <person name="Bruns T."/>
            <person name="Baldrian P."/>
            <person name="Vilgalys R."/>
            <person name="Dunand C."/>
            <person name="Henrissat B."/>
            <person name="Grigoriev I.V."/>
            <person name="Hibbett D."/>
            <person name="Nagy L.G."/>
            <person name="Martin F.M."/>
        </authorList>
    </citation>
    <scope>NUCLEOTIDE SEQUENCE</scope>
    <source>
        <strain evidence="1">P2</strain>
    </source>
</reference>
<name>A0ACB6ZUE1_THEGA</name>
<protein>
    <submittedName>
        <fullName evidence="1">Josephin-domain-containing protein</fullName>
    </submittedName>
</protein>
<gene>
    <name evidence="1" type="ORF">BDM02DRAFT_3077266</name>
</gene>
<sequence>LVPLIYHERQEEGSMLCAQHALNNLLRTQSVIRPLHLSLQLTIDLQRNFSAPDLSAIARGLDELEQSYHEDRRRGSSTNMDDTGFFSLQVLQKALEVWSLSLVSWRSEEMSKYTSHPHTQLAFVLNLNEHWFTLRRFGAAPNSIDDLNPGQGHWFNLNSFLRKPEWVGKLYLSMVLQQSEQEGYSVFVIKRMDPTQKTAIPETEADRLAARLPDPSGGSPSLPVNSSHTVSPHAPGASRFGHPDDDVELQAAMEDRELQAALQASLMSEPSPVSATQPFFDAFQPHSNSGLESPLPLPVPPPLRGSSFASPTFIPVVGDPEVDPDLDPVAASVARNRLIMERTRREQEMAFRDTFEDVDMEDIVRRTREMQEEEDMLKRAIEESEKLAVEVEERQRQKNQDNQQHAGGSSSTSPARVSSSLLEGHRVYDDEDAELQAALRASLQDLPPGYQ</sequence>
<organism evidence="1 2">
    <name type="scientific">Thelephora ganbajun</name>
    <name type="common">Ganba fungus</name>
    <dbReference type="NCBI Taxonomy" id="370292"/>
    <lineage>
        <taxon>Eukaryota</taxon>
        <taxon>Fungi</taxon>
        <taxon>Dikarya</taxon>
        <taxon>Basidiomycota</taxon>
        <taxon>Agaricomycotina</taxon>
        <taxon>Agaricomycetes</taxon>
        <taxon>Thelephorales</taxon>
        <taxon>Thelephoraceae</taxon>
        <taxon>Thelephora</taxon>
    </lineage>
</organism>
<comment type="caution">
    <text evidence="1">The sequence shown here is derived from an EMBL/GenBank/DDBJ whole genome shotgun (WGS) entry which is preliminary data.</text>
</comment>
<reference evidence="1" key="1">
    <citation type="submission" date="2019-10" db="EMBL/GenBank/DDBJ databases">
        <authorList>
            <consortium name="DOE Joint Genome Institute"/>
            <person name="Kuo A."/>
            <person name="Miyauchi S."/>
            <person name="Kiss E."/>
            <person name="Drula E."/>
            <person name="Kohler A."/>
            <person name="Sanchez-Garcia M."/>
            <person name="Andreopoulos B."/>
            <person name="Barry K.W."/>
            <person name="Bonito G."/>
            <person name="Buee M."/>
            <person name="Carver A."/>
            <person name="Chen C."/>
            <person name="Cichocki N."/>
            <person name="Clum A."/>
            <person name="Culley D."/>
            <person name="Crous P.W."/>
            <person name="Fauchery L."/>
            <person name="Girlanda M."/>
            <person name="Hayes R."/>
            <person name="Keri Z."/>
            <person name="Labutti K."/>
            <person name="Lipzen A."/>
            <person name="Lombard V."/>
            <person name="Magnuson J."/>
            <person name="Maillard F."/>
            <person name="Morin E."/>
            <person name="Murat C."/>
            <person name="Nolan M."/>
            <person name="Ohm R."/>
            <person name="Pangilinan J."/>
            <person name="Pereira M."/>
            <person name="Perotto S."/>
            <person name="Peter M."/>
            <person name="Riley R."/>
            <person name="Sitrit Y."/>
            <person name="Stielow B."/>
            <person name="Szollosi G."/>
            <person name="Zifcakova L."/>
            <person name="Stursova M."/>
            <person name="Spatafora J.W."/>
            <person name="Tedersoo L."/>
            <person name="Vaario L.-M."/>
            <person name="Yamada A."/>
            <person name="Yan M."/>
            <person name="Wang P."/>
            <person name="Xu J."/>
            <person name="Bruns T."/>
            <person name="Baldrian P."/>
            <person name="Vilgalys R."/>
            <person name="Henrissat B."/>
            <person name="Grigoriev I.V."/>
            <person name="Hibbett D."/>
            <person name="Nagy L.G."/>
            <person name="Martin F.M."/>
        </authorList>
    </citation>
    <scope>NUCLEOTIDE SEQUENCE</scope>
    <source>
        <strain evidence="1">P2</strain>
    </source>
</reference>
<feature type="non-terminal residue" evidence="1">
    <location>
        <position position="451"/>
    </location>
</feature>
<dbReference type="EMBL" id="MU117964">
    <property type="protein sequence ID" value="KAF9653252.1"/>
    <property type="molecule type" value="Genomic_DNA"/>
</dbReference>
<feature type="non-terminal residue" evidence="1">
    <location>
        <position position="1"/>
    </location>
</feature>
<evidence type="ECO:0000313" key="1">
    <source>
        <dbReference type="EMBL" id="KAF9653252.1"/>
    </source>
</evidence>
<evidence type="ECO:0000313" key="2">
    <source>
        <dbReference type="Proteomes" id="UP000886501"/>
    </source>
</evidence>
<proteinExistence type="predicted"/>